<evidence type="ECO:0000256" key="1">
    <source>
        <dbReference type="SAM" id="MobiDB-lite"/>
    </source>
</evidence>
<reference evidence="2" key="1">
    <citation type="submission" date="2020-05" db="UniProtKB">
        <authorList>
            <consortium name="EnsemblMetazoa"/>
        </authorList>
    </citation>
    <scope>IDENTIFICATION</scope>
    <source>
        <strain evidence="2">TTRI</strain>
    </source>
</reference>
<dbReference type="VEuPathDB" id="VectorBase:GAUT028398"/>
<sequence>MDDREKHSKMIDVPENLPLMPNSKASHGQPPIPNEILNLVLRRVLLIIDEDMMEYTRSERFEKSLNSLSLTCNVYFSPSTLTSLFINSTPIRFDTKRFIKHDLPTPPSPNITTFNKVLLLGGRIFILTRCQSEGSTDENS</sequence>
<dbReference type="Proteomes" id="UP000078200">
    <property type="component" value="Unassembled WGS sequence"/>
</dbReference>
<feature type="compositionally biased region" description="Basic and acidic residues" evidence="1">
    <location>
        <begin position="1"/>
        <end position="12"/>
    </location>
</feature>
<keyword evidence="3" id="KW-1185">Reference proteome</keyword>
<protein>
    <submittedName>
        <fullName evidence="2">Uncharacterized protein</fullName>
    </submittedName>
</protein>
<dbReference type="EnsemblMetazoa" id="GAUT028398-RA">
    <property type="protein sequence ID" value="GAUT028398-PA"/>
    <property type="gene ID" value="GAUT028398"/>
</dbReference>
<evidence type="ECO:0000313" key="3">
    <source>
        <dbReference type="Proteomes" id="UP000078200"/>
    </source>
</evidence>
<name>A0A1A9V7I2_GLOAU</name>
<feature type="region of interest" description="Disordered" evidence="1">
    <location>
        <begin position="1"/>
        <end position="28"/>
    </location>
</feature>
<organism evidence="2 3">
    <name type="scientific">Glossina austeni</name>
    <name type="common">Savannah tsetse fly</name>
    <dbReference type="NCBI Taxonomy" id="7395"/>
    <lineage>
        <taxon>Eukaryota</taxon>
        <taxon>Metazoa</taxon>
        <taxon>Ecdysozoa</taxon>
        <taxon>Arthropoda</taxon>
        <taxon>Hexapoda</taxon>
        <taxon>Insecta</taxon>
        <taxon>Pterygota</taxon>
        <taxon>Neoptera</taxon>
        <taxon>Endopterygota</taxon>
        <taxon>Diptera</taxon>
        <taxon>Brachycera</taxon>
        <taxon>Muscomorpha</taxon>
        <taxon>Hippoboscoidea</taxon>
        <taxon>Glossinidae</taxon>
        <taxon>Glossina</taxon>
    </lineage>
</organism>
<proteinExistence type="predicted"/>
<dbReference type="AlphaFoldDB" id="A0A1A9V7I2"/>
<evidence type="ECO:0000313" key="2">
    <source>
        <dbReference type="EnsemblMetazoa" id="GAUT028398-PA"/>
    </source>
</evidence>
<accession>A0A1A9V7I2</accession>